<dbReference type="Proteomes" id="UP000183832">
    <property type="component" value="Unassembled WGS sequence"/>
</dbReference>
<organism evidence="1 2">
    <name type="scientific">Clunio marinus</name>
    <dbReference type="NCBI Taxonomy" id="568069"/>
    <lineage>
        <taxon>Eukaryota</taxon>
        <taxon>Metazoa</taxon>
        <taxon>Ecdysozoa</taxon>
        <taxon>Arthropoda</taxon>
        <taxon>Hexapoda</taxon>
        <taxon>Insecta</taxon>
        <taxon>Pterygota</taxon>
        <taxon>Neoptera</taxon>
        <taxon>Endopterygota</taxon>
        <taxon>Diptera</taxon>
        <taxon>Nematocera</taxon>
        <taxon>Chironomoidea</taxon>
        <taxon>Chironomidae</taxon>
        <taxon>Clunio</taxon>
    </lineage>
</organism>
<accession>A0A1J1IVY9</accession>
<evidence type="ECO:0000313" key="1">
    <source>
        <dbReference type="EMBL" id="CRL04373.1"/>
    </source>
</evidence>
<dbReference type="AlphaFoldDB" id="A0A1J1IVY9"/>
<dbReference type="EMBL" id="CVRI01000063">
    <property type="protein sequence ID" value="CRL04373.1"/>
    <property type="molecule type" value="Genomic_DNA"/>
</dbReference>
<name>A0A1J1IVY9_9DIPT</name>
<protein>
    <submittedName>
        <fullName evidence="1">CLUMA_CG017465, isoform A</fullName>
    </submittedName>
</protein>
<keyword evidence="2" id="KW-1185">Reference proteome</keyword>
<sequence length="73" mass="8491">MTLAHCRIQRFNNQSCEVDNAKFRKQQSRLSLFMKGEAKLKCYNYVCGSLIWLNPTMGSVSEFCNHDELMLLV</sequence>
<gene>
    <name evidence="1" type="ORF">CLUMA_CG017465</name>
</gene>
<evidence type="ECO:0000313" key="2">
    <source>
        <dbReference type="Proteomes" id="UP000183832"/>
    </source>
</evidence>
<proteinExistence type="predicted"/>
<reference evidence="1 2" key="1">
    <citation type="submission" date="2015-04" db="EMBL/GenBank/DDBJ databases">
        <authorList>
            <person name="Syromyatnikov M.Y."/>
            <person name="Popov V.N."/>
        </authorList>
    </citation>
    <scope>NUCLEOTIDE SEQUENCE [LARGE SCALE GENOMIC DNA]</scope>
</reference>